<accession>A0A931PSP0</accession>
<gene>
    <name evidence="3" type="ORF">HYR64_00160</name>
</gene>
<keyword evidence="2" id="KW-0732">Signal</keyword>
<reference evidence="3" key="1">
    <citation type="submission" date="2020-07" db="EMBL/GenBank/DDBJ databases">
        <title>Huge and variable diversity of episymbiotic CPR bacteria and DPANN archaea in groundwater ecosystems.</title>
        <authorList>
            <person name="He C.Y."/>
            <person name="Keren R."/>
            <person name="Whittaker M."/>
            <person name="Farag I.F."/>
            <person name="Doudna J."/>
            <person name="Cate J.H.D."/>
            <person name="Banfield J.F."/>
        </authorList>
    </citation>
    <scope>NUCLEOTIDE SEQUENCE</scope>
    <source>
        <strain evidence="3">NC_groundwater_17_Pr7_B-0.1um_64_12</strain>
    </source>
</reference>
<keyword evidence="1" id="KW-1133">Transmembrane helix</keyword>
<evidence type="ECO:0000313" key="3">
    <source>
        <dbReference type="EMBL" id="MBI1755504.1"/>
    </source>
</evidence>
<dbReference type="Proteomes" id="UP000727962">
    <property type="component" value="Unassembled WGS sequence"/>
</dbReference>
<keyword evidence="1" id="KW-0812">Transmembrane</keyword>
<feature type="transmembrane region" description="Helical" evidence="1">
    <location>
        <begin position="336"/>
        <end position="354"/>
    </location>
</feature>
<feature type="transmembrane region" description="Helical" evidence="1">
    <location>
        <begin position="438"/>
        <end position="458"/>
    </location>
</feature>
<organism evidence="3 4">
    <name type="scientific">Fimbriimonas ginsengisoli</name>
    <dbReference type="NCBI Taxonomy" id="1005039"/>
    <lineage>
        <taxon>Bacteria</taxon>
        <taxon>Bacillati</taxon>
        <taxon>Armatimonadota</taxon>
        <taxon>Fimbriimonadia</taxon>
        <taxon>Fimbriimonadales</taxon>
        <taxon>Fimbriimonadaceae</taxon>
        <taxon>Fimbriimonas</taxon>
    </lineage>
</organism>
<comment type="caution">
    <text evidence="3">The sequence shown here is derived from an EMBL/GenBank/DDBJ whole genome shotgun (WGS) entry which is preliminary data.</text>
</comment>
<dbReference type="EMBL" id="JACOSL010000002">
    <property type="protein sequence ID" value="MBI1755504.1"/>
    <property type="molecule type" value="Genomic_DNA"/>
</dbReference>
<feature type="chain" id="PRO_5036691411" evidence="2">
    <location>
        <begin position="20"/>
        <end position="564"/>
    </location>
</feature>
<name>A0A931PSP0_FIMGI</name>
<evidence type="ECO:0000313" key="4">
    <source>
        <dbReference type="Proteomes" id="UP000727962"/>
    </source>
</evidence>
<protein>
    <submittedName>
        <fullName evidence="3">Uncharacterized protein</fullName>
    </submittedName>
</protein>
<feature type="transmembrane region" description="Helical" evidence="1">
    <location>
        <begin position="519"/>
        <end position="536"/>
    </location>
</feature>
<feature type="signal peptide" evidence="2">
    <location>
        <begin position="1"/>
        <end position="19"/>
    </location>
</feature>
<dbReference type="AlphaFoldDB" id="A0A931PSP0"/>
<proteinExistence type="predicted"/>
<sequence length="564" mass="60531">MRRCLALPALLCIVASAHAERTALILIRSEAALPSVQAKSAPHMLWALWPPAEGDGNNRVLGLVTGMNWQGTPSDAQFRSDGRVYESLAMPTLRTRGHFQARDQWLWRRRILALESPRLTVSTLALMIALDGRGRVEPAAFRAPRADNTTIAYVAQSWDDASEAARLADRALVLEWPEPEARWGRMWTLGRGWPSGLPMDETAVPGLIKSEVALRLLLTPNKFRWREETRWDGAGEWLVWNRTIGMLWLSVLGLTAAMLAALASMAASAERRPRWLQPAIRALLVSPAALVLAGQAARTFGLGSFGFAAAAALLAMFWGIAELGGWLASANDASPLLAPALVNCAVLSLANPLWSPFSQSLGHVQTAVSAPALGVLAASLAFAAGELGAWPRTLGWVLPAGLAAWALLGRAWLSPWSVDALLICFFAAWMAARPARRWFELVAVAVAGIQVEAARHGVTWAPGGLHSTFASRDALDLSAFALFAFSPGVVAAVCAGALVCLFGSRFLEHRIDRALSARRHLAAPGWMALGLIALGFHRPELLFASVPAAIGFGLALLHDTLDAA</sequence>
<feature type="transmembrane region" description="Helical" evidence="1">
    <location>
        <begin position="413"/>
        <end position="431"/>
    </location>
</feature>
<feature type="transmembrane region" description="Helical" evidence="1">
    <location>
        <begin position="542"/>
        <end position="561"/>
    </location>
</feature>
<feature type="transmembrane region" description="Helical" evidence="1">
    <location>
        <begin position="360"/>
        <end position="382"/>
    </location>
</feature>
<feature type="transmembrane region" description="Helical" evidence="1">
    <location>
        <begin position="303"/>
        <end position="324"/>
    </location>
</feature>
<evidence type="ECO:0000256" key="2">
    <source>
        <dbReference type="SAM" id="SignalP"/>
    </source>
</evidence>
<keyword evidence="1" id="KW-0472">Membrane</keyword>
<feature type="transmembrane region" description="Helical" evidence="1">
    <location>
        <begin position="478"/>
        <end position="507"/>
    </location>
</feature>
<feature type="transmembrane region" description="Helical" evidence="1">
    <location>
        <begin position="246"/>
        <end position="267"/>
    </location>
</feature>
<evidence type="ECO:0000256" key="1">
    <source>
        <dbReference type="SAM" id="Phobius"/>
    </source>
</evidence>